<reference evidence="1 2" key="1">
    <citation type="submission" date="2019-02" db="EMBL/GenBank/DDBJ databases">
        <title>Draft genome sequences of novel Actinobacteria.</title>
        <authorList>
            <person name="Sahin N."/>
            <person name="Ay H."/>
            <person name="Saygin H."/>
        </authorList>
    </citation>
    <scope>NUCLEOTIDE SEQUENCE [LARGE SCALE GENOMIC DNA]</scope>
    <source>
        <strain evidence="1 2">JCM 30529</strain>
    </source>
</reference>
<sequence length="128" mass="14280">MTSVPPTKRYSPLDRDEVHADMRLDLVGALRALDRQPGVREAHRGCGVCEELDPPAPAEYVRQQKVVLTLGEVARGLPLPRGSRPVRMYVDDDPQRLWLVFECDSLPLVPLDEETPIALLADEGDLVE</sequence>
<protein>
    <submittedName>
        <fullName evidence="1">Uncharacterized protein</fullName>
    </submittedName>
</protein>
<gene>
    <name evidence="1" type="ORF">E1091_01495</name>
</gene>
<accession>A0ABY2DLI4</accession>
<evidence type="ECO:0000313" key="1">
    <source>
        <dbReference type="EMBL" id="TDC02105.1"/>
    </source>
</evidence>
<dbReference type="EMBL" id="SMKE01000020">
    <property type="protein sequence ID" value="TDC02105.1"/>
    <property type="molecule type" value="Genomic_DNA"/>
</dbReference>
<name>A0ABY2DLI4_9ACTN</name>
<dbReference type="Proteomes" id="UP000295626">
    <property type="component" value="Unassembled WGS sequence"/>
</dbReference>
<keyword evidence="2" id="KW-1185">Reference proteome</keyword>
<evidence type="ECO:0000313" key="2">
    <source>
        <dbReference type="Proteomes" id="UP000295626"/>
    </source>
</evidence>
<organism evidence="1 2">
    <name type="scientific">Micromonospora fluostatini</name>
    <dbReference type="NCBI Taxonomy" id="1629071"/>
    <lineage>
        <taxon>Bacteria</taxon>
        <taxon>Bacillati</taxon>
        <taxon>Actinomycetota</taxon>
        <taxon>Actinomycetes</taxon>
        <taxon>Micromonosporales</taxon>
        <taxon>Micromonosporaceae</taxon>
        <taxon>Micromonospora</taxon>
    </lineage>
</organism>
<comment type="caution">
    <text evidence="1">The sequence shown here is derived from an EMBL/GenBank/DDBJ whole genome shotgun (WGS) entry which is preliminary data.</text>
</comment>
<proteinExistence type="predicted"/>